<keyword evidence="10" id="KW-1185">Reference proteome</keyword>
<dbReference type="PANTHER" id="PTHR22749">
    <property type="entry name" value="RIBOFLAVIN KINASE/FMN ADENYLYLTRANSFERASE"/>
    <property type="match status" value="1"/>
</dbReference>
<evidence type="ECO:0000256" key="7">
    <source>
        <dbReference type="ARBA" id="ARBA00022840"/>
    </source>
</evidence>
<evidence type="ECO:0000256" key="1">
    <source>
        <dbReference type="ARBA" id="ARBA00005201"/>
    </source>
</evidence>
<dbReference type="SMART" id="SM00904">
    <property type="entry name" value="Flavokinase"/>
    <property type="match status" value="1"/>
</dbReference>
<dbReference type="AlphaFoldDB" id="A0AAD3CQI1"/>
<dbReference type="Pfam" id="PF01687">
    <property type="entry name" value="Flavokinase"/>
    <property type="match status" value="1"/>
</dbReference>
<keyword evidence="9" id="KW-0418">Kinase</keyword>
<dbReference type="GO" id="GO:0008531">
    <property type="term" value="F:riboflavin kinase activity"/>
    <property type="evidence" value="ECO:0007669"/>
    <property type="project" value="UniProtKB-EC"/>
</dbReference>
<dbReference type="InterPro" id="IPR023465">
    <property type="entry name" value="Riboflavin_kinase_dom_sf"/>
</dbReference>
<dbReference type="EC" id="2.7.1.26" evidence="2"/>
<evidence type="ECO:0000256" key="6">
    <source>
        <dbReference type="ARBA" id="ARBA00022741"/>
    </source>
</evidence>
<comment type="caution">
    <text evidence="9">The sequence shown here is derived from an EMBL/GenBank/DDBJ whole genome shotgun (WGS) entry which is preliminary data.</text>
</comment>
<gene>
    <name evidence="9" type="ORF">CTEN210_06782</name>
</gene>
<keyword evidence="3" id="KW-0285">Flavoprotein</keyword>
<keyword evidence="4" id="KW-0288">FMN</keyword>
<comment type="pathway">
    <text evidence="1">Cofactor biosynthesis; FMN biosynthesis; FMN from riboflavin (ATP route): step 1/1.</text>
</comment>
<keyword evidence="7" id="KW-0067">ATP-binding</keyword>
<dbReference type="EMBL" id="BLLK01000038">
    <property type="protein sequence ID" value="GFH50306.1"/>
    <property type="molecule type" value="Genomic_DNA"/>
</dbReference>
<name>A0AAD3CQI1_9STRA</name>
<evidence type="ECO:0000313" key="10">
    <source>
        <dbReference type="Proteomes" id="UP001054902"/>
    </source>
</evidence>
<dbReference type="GO" id="GO:0009231">
    <property type="term" value="P:riboflavin biosynthetic process"/>
    <property type="evidence" value="ECO:0007669"/>
    <property type="project" value="InterPro"/>
</dbReference>
<dbReference type="Proteomes" id="UP001054902">
    <property type="component" value="Unassembled WGS sequence"/>
</dbReference>
<dbReference type="GO" id="GO:0005524">
    <property type="term" value="F:ATP binding"/>
    <property type="evidence" value="ECO:0007669"/>
    <property type="project" value="UniProtKB-KW"/>
</dbReference>
<keyword evidence="6" id="KW-0547">Nucleotide-binding</keyword>
<evidence type="ECO:0000256" key="4">
    <source>
        <dbReference type="ARBA" id="ARBA00022643"/>
    </source>
</evidence>
<proteinExistence type="predicted"/>
<dbReference type="Gene3D" id="2.40.30.30">
    <property type="entry name" value="Riboflavin kinase-like"/>
    <property type="match status" value="1"/>
</dbReference>
<sequence length="187" mass="20762">MTNDSLSPSSSSNMNVPPKELPIRMISTVIKGFGRGSKELGIPTANLCPQNLISTTSFQNLPTGIYFGFANIQNKVYKAAISIGYNPTYDNEHKTIEPHLIAQQDSPTRFSSKCGETLLEDLYDEKIKLSIVGYLRPELPFEGIDKLIEAIKHDIVQAEQKCDVVDEELGMLVNKEKAWVESDGIDL</sequence>
<dbReference type="GO" id="GO:0009398">
    <property type="term" value="P:FMN biosynthetic process"/>
    <property type="evidence" value="ECO:0007669"/>
    <property type="project" value="TreeGrafter"/>
</dbReference>
<dbReference type="SUPFAM" id="SSF82114">
    <property type="entry name" value="Riboflavin kinase-like"/>
    <property type="match status" value="1"/>
</dbReference>
<reference evidence="9 10" key="1">
    <citation type="journal article" date="2021" name="Sci. Rep.">
        <title>The genome of the diatom Chaetoceros tenuissimus carries an ancient integrated fragment of an extant virus.</title>
        <authorList>
            <person name="Hongo Y."/>
            <person name="Kimura K."/>
            <person name="Takaki Y."/>
            <person name="Yoshida Y."/>
            <person name="Baba S."/>
            <person name="Kobayashi G."/>
            <person name="Nagasaki K."/>
            <person name="Hano T."/>
            <person name="Tomaru Y."/>
        </authorList>
    </citation>
    <scope>NUCLEOTIDE SEQUENCE [LARGE SCALE GENOMIC DNA]</scope>
    <source>
        <strain evidence="9 10">NIES-3715</strain>
    </source>
</reference>
<evidence type="ECO:0000259" key="8">
    <source>
        <dbReference type="SMART" id="SM00904"/>
    </source>
</evidence>
<keyword evidence="5" id="KW-0808">Transferase</keyword>
<dbReference type="InterPro" id="IPR015865">
    <property type="entry name" value="Riboflavin_kinase_bac/euk"/>
</dbReference>
<evidence type="ECO:0000256" key="3">
    <source>
        <dbReference type="ARBA" id="ARBA00022630"/>
    </source>
</evidence>
<accession>A0AAD3CQI1</accession>
<dbReference type="PANTHER" id="PTHR22749:SF6">
    <property type="entry name" value="RIBOFLAVIN KINASE"/>
    <property type="match status" value="1"/>
</dbReference>
<dbReference type="InterPro" id="IPR023468">
    <property type="entry name" value="Riboflavin_kinase"/>
</dbReference>
<feature type="domain" description="Riboflavin kinase" evidence="8">
    <location>
        <begin position="20"/>
        <end position="163"/>
    </location>
</feature>
<evidence type="ECO:0000256" key="5">
    <source>
        <dbReference type="ARBA" id="ARBA00022679"/>
    </source>
</evidence>
<evidence type="ECO:0000313" key="9">
    <source>
        <dbReference type="EMBL" id="GFH50306.1"/>
    </source>
</evidence>
<organism evidence="9 10">
    <name type="scientific">Chaetoceros tenuissimus</name>
    <dbReference type="NCBI Taxonomy" id="426638"/>
    <lineage>
        <taxon>Eukaryota</taxon>
        <taxon>Sar</taxon>
        <taxon>Stramenopiles</taxon>
        <taxon>Ochrophyta</taxon>
        <taxon>Bacillariophyta</taxon>
        <taxon>Coscinodiscophyceae</taxon>
        <taxon>Chaetocerotophycidae</taxon>
        <taxon>Chaetocerotales</taxon>
        <taxon>Chaetocerotaceae</taxon>
        <taxon>Chaetoceros</taxon>
    </lineage>
</organism>
<evidence type="ECO:0000256" key="2">
    <source>
        <dbReference type="ARBA" id="ARBA00012105"/>
    </source>
</evidence>
<protein>
    <recommendedName>
        <fullName evidence="2">riboflavin kinase</fullName>
        <ecNumber evidence="2">2.7.1.26</ecNumber>
    </recommendedName>
</protein>